<reference evidence="2" key="1">
    <citation type="submission" date="2023-10" db="EMBL/GenBank/DDBJ databases">
        <title>Genome assembly of Pristionchus species.</title>
        <authorList>
            <person name="Yoshida K."/>
            <person name="Sommer R.J."/>
        </authorList>
    </citation>
    <scope>NUCLEOTIDE SEQUENCE</scope>
    <source>
        <strain evidence="2">RS0144</strain>
    </source>
</reference>
<dbReference type="Gene3D" id="1.10.1410.40">
    <property type="match status" value="1"/>
</dbReference>
<dbReference type="AlphaFoldDB" id="A0AAV5SGH2"/>
<sequence>QLGFDEIGKACSTAQTLLRILCQGGIAVLFGQADKIPDISMEVMELNDICIAPLEKEEKKEGEEAPMKSASA</sequence>
<gene>
    <name evidence="2" type="ORF">PENTCL1PPCAC_3740</name>
</gene>
<comment type="caution">
    <text evidence="2">The sequence shown here is derived from an EMBL/GenBank/DDBJ whole genome shotgun (WGS) entry which is preliminary data.</text>
</comment>
<dbReference type="GO" id="GO:0003725">
    <property type="term" value="F:double-stranded RNA binding"/>
    <property type="evidence" value="ECO:0007669"/>
    <property type="project" value="TreeGrafter"/>
</dbReference>
<protein>
    <submittedName>
        <fullName evidence="2">Uncharacterized protein</fullName>
    </submittedName>
</protein>
<organism evidence="2 3">
    <name type="scientific">Pristionchus entomophagus</name>
    <dbReference type="NCBI Taxonomy" id="358040"/>
    <lineage>
        <taxon>Eukaryota</taxon>
        <taxon>Metazoa</taxon>
        <taxon>Ecdysozoa</taxon>
        <taxon>Nematoda</taxon>
        <taxon>Chromadorea</taxon>
        <taxon>Rhabditida</taxon>
        <taxon>Rhabditina</taxon>
        <taxon>Diplogasteromorpha</taxon>
        <taxon>Diplogasteroidea</taxon>
        <taxon>Neodiplogasteridae</taxon>
        <taxon>Pristionchus</taxon>
    </lineage>
</organism>
<dbReference type="GO" id="GO:0071013">
    <property type="term" value="C:catalytic step 2 spliceosome"/>
    <property type="evidence" value="ECO:0007669"/>
    <property type="project" value="TreeGrafter"/>
</dbReference>
<dbReference type="GO" id="GO:0003677">
    <property type="term" value="F:DNA binding"/>
    <property type="evidence" value="ECO:0007669"/>
    <property type="project" value="UniProtKB-KW"/>
</dbReference>
<proteinExistence type="predicted"/>
<evidence type="ECO:0000313" key="3">
    <source>
        <dbReference type="Proteomes" id="UP001432027"/>
    </source>
</evidence>
<dbReference type="PANTHER" id="PTHR46447">
    <property type="entry name" value="INTERLEUKIN ENHANCER-BINDING FACTOR"/>
    <property type="match status" value="1"/>
</dbReference>
<accession>A0AAV5SGH2</accession>
<evidence type="ECO:0000313" key="2">
    <source>
        <dbReference type="EMBL" id="GMS81565.1"/>
    </source>
</evidence>
<dbReference type="GO" id="GO:0045893">
    <property type="term" value="P:positive regulation of DNA-templated transcription"/>
    <property type="evidence" value="ECO:0007669"/>
    <property type="project" value="TreeGrafter"/>
</dbReference>
<dbReference type="Proteomes" id="UP001432027">
    <property type="component" value="Unassembled WGS sequence"/>
</dbReference>
<dbReference type="PANTHER" id="PTHR46447:SF1">
    <property type="entry name" value="INTERLEUKIN ENHANCER-BINDING FACTOR 2"/>
    <property type="match status" value="1"/>
</dbReference>
<name>A0AAV5SGH2_9BILA</name>
<keyword evidence="3" id="KW-1185">Reference proteome</keyword>
<dbReference type="EMBL" id="BTSX01000001">
    <property type="protein sequence ID" value="GMS81565.1"/>
    <property type="molecule type" value="Genomic_DNA"/>
</dbReference>
<feature type="non-terminal residue" evidence="2">
    <location>
        <position position="1"/>
    </location>
</feature>
<evidence type="ECO:0000256" key="1">
    <source>
        <dbReference type="ARBA" id="ARBA00023125"/>
    </source>
</evidence>
<dbReference type="InterPro" id="IPR052134">
    <property type="entry name" value="ILF2"/>
</dbReference>
<keyword evidence="1" id="KW-0238">DNA-binding</keyword>